<keyword evidence="2 4" id="KW-0560">Oxidoreductase</keyword>
<evidence type="ECO:0000313" key="7">
    <source>
        <dbReference type="Proteomes" id="UP000664761"/>
    </source>
</evidence>
<evidence type="ECO:0000256" key="2">
    <source>
        <dbReference type="ARBA" id="ARBA00023002"/>
    </source>
</evidence>
<feature type="binding site" evidence="4">
    <location>
        <position position="209"/>
    </location>
    <ligand>
        <name>[4Fe-4S] cluster</name>
        <dbReference type="ChEBI" id="CHEBI:49883"/>
    </ligand>
</feature>
<feature type="binding site" evidence="4">
    <location>
        <position position="123"/>
    </location>
    <ligand>
        <name>[4Fe-4S] cluster</name>
        <dbReference type="ChEBI" id="CHEBI:49883"/>
    </ligand>
</feature>
<protein>
    <recommendedName>
        <fullName evidence="4">Adenosine 5'-phosphosulfate reductase</fullName>
        <shortName evidence="4">APS reductase</shortName>
        <ecNumber evidence="4">1.8.4.10</ecNumber>
    </recommendedName>
    <alternativeName>
        <fullName evidence="4">5'-adenylylsulfate reductase</fullName>
    </alternativeName>
    <alternativeName>
        <fullName evidence="4">Thioredoxin-dependent 5'-adenylylsulfate reductase</fullName>
    </alternativeName>
</protein>
<keyword evidence="4" id="KW-0963">Cytoplasm</keyword>
<feature type="binding site" evidence="4">
    <location>
        <position position="212"/>
    </location>
    <ligand>
        <name>[4Fe-4S] cluster</name>
        <dbReference type="ChEBI" id="CHEBI:49883"/>
    </ligand>
</feature>
<dbReference type="SUPFAM" id="SSF52402">
    <property type="entry name" value="Adenine nucleotide alpha hydrolases-like"/>
    <property type="match status" value="1"/>
</dbReference>
<evidence type="ECO:0000259" key="5">
    <source>
        <dbReference type="Pfam" id="PF01507"/>
    </source>
</evidence>
<dbReference type="EMBL" id="JAFLNC010000001">
    <property type="protein sequence ID" value="MBO0332002.1"/>
    <property type="molecule type" value="Genomic_DNA"/>
</dbReference>
<proteinExistence type="inferred from homology"/>
<evidence type="ECO:0000256" key="4">
    <source>
        <dbReference type="HAMAP-Rule" id="MF_00063"/>
    </source>
</evidence>
<dbReference type="PANTHER" id="PTHR46509">
    <property type="entry name" value="PHOSPHOADENOSINE PHOSPHOSULFATE REDUCTASE"/>
    <property type="match status" value="1"/>
</dbReference>
<evidence type="ECO:0000256" key="3">
    <source>
        <dbReference type="ARBA" id="ARBA00024327"/>
    </source>
</evidence>
<comment type="function">
    <text evidence="4">Catalyzes the formation of sulfite from adenosine 5'-phosphosulfate (APS) using thioredoxin as an electron donor.</text>
</comment>
<dbReference type="Proteomes" id="UP000664761">
    <property type="component" value="Unassembled WGS sequence"/>
</dbReference>
<comment type="caution">
    <text evidence="6">The sequence shown here is derived from an EMBL/GenBank/DDBJ whole genome shotgun (WGS) entry which is preliminary data.</text>
</comment>
<evidence type="ECO:0000313" key="6">
    <source>
        <dbReference type="EMBL" id="MBO0332002.1"/>
    </source>
</evidence>
<dbReference type="InterPro" id="IPR004511">
    <property type="entry name" value="PAPS/APS_Rdtase"/>
</dbReference>
<organism evidence="6 7">
    <name type="scientific">Sneathiella sedimenti</name>
    <dbReference type="NCBI Taxonomy" id="2816034"/>
    <lineage>
        <taxon>Bacteria</taxon>
        <taxon>Pseudomonadati</taxon>
        <taxon>Pseudomonadota</taxon>
        <taxon>Alphaproteobacteria</taxon>
        <taxon>Sneathiellales</taxon>
        <taxon>Sneathiellaceae</taxon>
        <taxon>Sneathiella</taxon>
    </lineage>
</organism>
<feature type="binding site" evidence="4">
    <location>
        <position position="124"/>
    </location>
    <ligand>
        <name>[4Fe-4S] cluster</name>
        <dbReference type="ChEBI" id="CHEBI:49883"/>
    </ligand>
</feature>
<comment type="cofactor">
    <cofactor evidence="4">
        <name>[4Fe-4S] cluster</name>
        <dbReference type="ChEBI" id="CHEBI:49883"/>
    </cofactor>
    <text evidence="4">Binds 1 [4Fe-4S] cluster per subunit.</text>
</comment>
<evidence type="ECO:0000256" key="1">
    <source>
        <dbReference type="ARBA" id="ARBA00009732"/>
    </source>
</evidence>
<dbReference type="RefSeq" id="WP_207040721.1">
    <property type="nucleotide sequence ID" value="NZ_JAFLNC010000001.1"/>
</dbReference>
<dbReference type="EC" id="1.8.4.10" evidence="4"/>
<dbReference type="NCBIfam" id="TIGR00434">
    <property type="entry name" value="cysH"/>
    <property type="match status" value="1"/>
</dbReference>
<gene>
    <name evidence="4" type="primary">cysH</name>
    <name evidence="6" type="ORF">J0X12_00150</name>
</gene>
<dbReference type="Gene3D" id="3.40.50.620">
    <property type="entry name" value="HUPs"/>
    <property type="match status" value="1"/>
</dbReference>
<feature type="domain" description="Phosphoadenosine phosphosulphate reductase" evidence="5">
    <location>
        <begin position="41"/>
        <end position="214"/>
    </location>
</feature>
<dbReference type="GO" id="GO:0004604">
    <property type="term" value="F:phosphoadenylyl-sulfate reductase (thioredoxin) activity"/>
    <property type="evidence" value="ECO:0007669"/>
    <property type="project" value="UniProtKB-EC"/>
</dbReference>
<dbReference type="NCBIfam" id="NF002537">
    <property type="entry name" value="PRK02090.1"/>
    <property type="match status" value="1"/>
</dbReference>
<sequence>MTNSAVQFCPESEAARLRGLYNHLSGPDLLEALVHNELNGQIMLSSSFGAESAVLLDIVAQVDPTIPVIFLDTRRLFGETLRYQKTLTDYLGLEDVRIVRPDDGVLLRLDPEDMLFNEDPDKCCHIRKVAPLDNIMNKMGNLGYKAWITGRKQFQAATRTTLPKIEADADFIKINPLADWTTEDIKQAFLAKNLPPHPLVADGFKSIGCMPCTSRVAEGADPRSGRWAGRDKTECGIHLSKRPDLVTAI</sequence>
<name>A0ABS3F0G8_9PROT</name>
<keyword evidence="4" id="KW-0411">Iron-sulfur</keyword>
<comment type="catalytic activity">
    <reaction evidence="4">
        <text>[thioredoxin]-disulfide + sulfite + AMP + 2 H(+) = adenosine 5'-phosphosulfate + [thioredoxin]-dithiol</text>
        <dbReference type="Rhea" id="RHEA:21976"/>
        <dbReference type="Rhea" id="RHEA-COMP:10698"/>
        <dbReference type="Rhea" id="RHEA-COMP:10700"/>
        <dbReference type="ChEBI" id="CHEBI:15378"/>
        <dbReference type="ChEBI" id="CHEBI:17359"/>
        <dbReference type="ChEBI" id="CHEBI:29950"/>
        <dbReference type="ChEBI" id="CHEBI:50058"/>
        <dbReference type="ChEBI" id="CHEBI:58243"/>
        <dbReference type="ChEBI" id="CHEBI:456215"/>
        <dbReference type="EC" id="1.8.4.10"/>
    </reaction>
</comment>
<comment type="pathway">
    <text evidence="3 4">Sulfur metabolism; hydrogen sulfide biosynthesis; sulfite from sulfate.</text>
</comment>
<dbReference type="InterPro" id="IPR002500">
    <property type="entry name" value="PAPS_reduct_dom"/>
</dbReference>
<dbReference type="PIRSF" id="PIRSF000857">
    <property type="entry name" value="PAPS_reductase"/>
    <property type="match status" value="1"/>
</dbReference>
<accession>A0ABS3F0G8</accession>
<keyword evidence="4" id="KW-0408">Iron</keyword>
<comment type="subcellular location">
    <subcellularLocation>
        <location evidence="4">Cytoplasm</location>
    </subcellularLocation>
</comment>
<comment type="similarity">
    <text evidence="1 4">Belongs to the PAPS reductase family. CysH subfamily.</text>
</comment>
<dbReference type="InterPro" id="IPR014729">
    <property type="entry name" value="Rossmann-like_a/b/a_fold"/>
</dbReference>
<dbReference type="HAMAP" id="MF_00063">
    <property type="entry name" value="CysH"/>
    <property type="match status" value="1"/>
</dbReference>
<keyword evidence="4" id="KW-0479">Metal-binding</keyword>
<dbReference type="Pfam" id="PF01507">
    <property type="entry name" value="PAPS_reduct"/>
    <property type="match status" value="1"/>
</dbReference>
<keyword evidence="7" id="KW-1185">Reference proteome</keyword>
<reference evidence="6 7" key="1">
    <citation type="submission" date="2021-03" db="EMBL/GenBank/DDBJ databases">
        <title>Sneathiella sp. CAU 1612 isolated from Kang Won-do.</title>
        <authorList>
            <person name="Kim W."/>
        </authorList>
    </citation>
    <scope>NUCLEOTIDE SEQUENCE [LARGE SCALE GENOMIC DNA]</scope>
    <source>
        <strain evidence="6 7">CAU 1612</strain>
    </source>
</reference>
<dbReference type="PANTHER" id="PTHR46509:SF1">
    <property type="entry name" value="PHOSPHOADENOSINE PHOSPHOSULFATE REDUCTASE"/>
    <property type="match status" value="1"/>
</dbReference>
<feature type="active site" description="Nucleophile; cysteine thiosulfonate intermediate" evidence="4">
    <location>
        <position position="235"/>
    </location>
</feature>